<keyword evidence="2" id="KW-0812">Transmembrane</keyword>
<keyword evidence="2" id="KW-0472">Membrane</keyword>
<dbReference type="EMBL" id="JAUEPS010000091">
    <property type="protein sequence ID" value="KAK0439037.1"/>
    <property type="molecule type" value="Genomic_DNA"/>
</dbReference>
<feature type="region of interest" description="Disordered" evidence="1">
    <location>
        <begin position="264"/>
        <end position="344"/>
    </location>
</feature>
<accession>A0AA39MLT3</accession>
<evidence type="ECO:0008006" key="5">
    <source>
        <dbReference type="Google" id="ProtNLM"/>
    </source>
</evidence>
<feature type="compositionally biased region" description="Polar residues" evidence="1">
    <location>
        <begin position="274"/>
        <end position="293"/>
    </location>
</feature>
<reference evidence="3" key="1">
    <citation type="submission" date="2023-06" db="EMBL/GenBank/DDBJ databases">
        <authorList>
            <consortium name="Lawrence Berkeley National Laboratory"/>
            <person name="Ahrendt S."/>
            <person name="Sahu N."/>
            <person name="Indic B."/>
            <person name="Wong-Bajracharya J."/>
            <person name="Merenyi Z."/>
            <person name="Ke H.-M."/>
            <person name="Monk M."/>
            <person name="Kocsube S."/>
            <person name="Drula E."/>
            <person name="Lipzen A."/>
            <person name="Balint B."/>
            <person name="Henrissat B."/>
            <person name="Andreopoulos B."/>
            <person name="Martin F.M."/>
            <person name="Harder C.B."/>
            <person name="Rigling D."/>
            <person name="Ford K.L."/>
            <person name="Foster G.D."/>
            <person name="Pangilinan J."/>
            <person name="Papanicolaou A."/>
            <person name="Barry K."/>
            <person name="LaButti K."/>
            <person name="Viragh M."/>
            <person name="Koriabine M."/>
            <person name="Yan M."/>
            <person name="Riley R."/>
            <person name="Champramary S."/>
            <person name="Plett K.L."/>
            <person name="Tsai I.J."/>
            <person name="Slot J."/>
            <person name="Sipos G."/>
            <person name="Plett J."/>
            <person name="Nagy L.G."/>
            <person name="Grigoriev I.V."/>
        </authorList>
    </citation>
    <scope>NUCLEOTIDE SEQUENCE</scope>
    <source>
        <strain evidence="3">CCBAS 213</strain>
    </source>
</reference>
<name>A0AA39MLT3_ARMTA</name>
<feature type="transmembrane region" description="Helical" evidence="2">
    <location>
        <begin position="189"/>
        <end position="212"/>
    </location>
</feature>
<evidence type="ECO:0000256" key="1">
    <source>
        <dbReference type="SAM" id="MobiDB-lite"/>
    </source>
</evidence>
<gene>
    <name evidence="3" type="ORF">EV420DRAFT_1769586</name>
</gene>
<evidence type="ECO:0000313" key="4">
    <source>
        <dbReference type="Proteomes" id="UP001175211"/>
    </source>
</evidence>
<dbReference type="GeneID" id="85364584"/>
<keyword evidence="4" id="KW-1185">Reference proteome</keyword>
<evidence type="ECO:0000313" key="3">
    <source>
        <dbReference type="EMBL" id="KAK0439037.1"/>
    </source>
</evidence>
<proteinExistence type="predicted"/>
<evidence type="ECO:0000256" key="2">
    <source>
        <dbReference type="SAM" id="Phobius"/>
    </source>
</evidence>
<organism evidence="3 4">
    <name type="scientific">Armillaria tabescens</name>
    <name type="common">Ringless honey mushroom</name>
    <name type="synonym">Agaricus tabescens</name>
    <dbReference type="NCBI Taxonomy" id="1929756"/>
    <lineage>
        <taxon>Eukaryota</taxon>
        <taxon>Fungi</taxon>
        <taxon>Dikarya</taxon>
        <taxon>Basidiomycota</taxon>
        <taxon>Agaricomycotina</taxon>
        <taxon>Agaricomycetes</taxon>
        <taxon>Agaricomycetidae</taxon>
        <taxon>Agaricales</taxon>
        <taxon>Marasmiineae</taxon>
        <taxon>Physalacriaceae</taxon>
        <taxon>Desarmillaria</taxon>
    </lineage>
</organism>
<keyword evidence="2" id="KW-1133">Transmembrane helix</keyword>
<dbReference type="Proteomes" id="UP001175211">
    <property type="component" value="Unassembled WGS sequence"/>
</dbReference>
<dbReference type="AlphaFoldDB" id="A0AA39MLT3"/>
<dbReference type="RefSeq" id="XP_060323107.1">
    <property type="nucleotide sequence ID" value="XM_060481036.1"/>
</dbReference>
<sequence length="344" mass="37293">MVGYTNYSYDDRLAVFKWAGLWTLADYNATSINQLSTLTWTDDLTANVTFTFPVPANAFYYYGTVHCCGALYAIYTDYDPENPKFDTIDAVDRTDDGKIPPVILYHKSFDQLGIHEIIITNQNDPRGPSQLTVDKIVLQAEDKNVTIATELLTSTSGALSSSFISVTSSTTPAVSQSSGTSPSASQTPIGAIVGGVVGGISAISLCLIVWFFKRHRHRTQPEHNDMNTSSYTSPHQQSPFIISHPNTPIPTPYTVMEATSHRMSKGGRRASVTAGPSISNAPLGQAHPSSSRMASGERWPQRENDAGRIDTDDGGNNTVTFPPGYEDIVSGGHVEQLITRGPTL</sequence>
<protein>
    <recommendedName>
        <fullName evidence="5">Mid2 domain-containing protein</fullName>
    </recommendedName>
</protein>
<feature type="compositionally biased region" description="Basic and acidic residues" evidence="1">
    <location>
        <begin position="299"/>
        <end position="311"/>
    </location>
</feature>
<comment type="caution">
    <text evidence="3">The sequence shown here is derived from an EMBL/GenBank/DDBJ whole genome shotgun (WGS) entry which is preliminary data.</text>
</comment>